<comment type="caution">
    <text evidence="4">The sequence shown here is derived from an EMBL/GenBank/DDBJ whole genome shotgun (WGS) entry which is preliminary data.</text>
</comment>
<keyword evidence="2" id="KW-1133">Transmembrane helix</keyword>
<sequence length="168" mass="19926">MRVPPYYRRPGWQRFFAGLIIGILIGWVFFLLQYGPIHDELILERSKQQAEVAQLKERIDDLVRKQNEQNEENQKKLTIQEIEISFTNARSLRLNQLTLYELHQQAIEELHFLEQRDIETVANMKDLMISTLENKVFSINDSRYQLDVEEVYLFTTLHIYAKIVPASS</sequence>
<keyword evidence="1" id="KW-0175">Coiled coil</keyword>
<evidence type="ECO:0000256" key="1">
    <source>
        <dbReference type="SAM" id="Coils"/>
    </source>
</evidence>
<feature type="transmembrane region" description="Helical" evidence="2">
    <location>
        <begin position="12"/>
        <end position="32"/>
    </location>
</feature>
<dbReference type="RefSeq" id="WP_010899314.1">
    <property type="nucleotide sequence ID" value="NZ_CP040441.1"/>
</dbReference>
<dbReference type="Pfam" id="PF26347">
    <property type="entry name" value="YtrI_sporulation"/>
    <property type="match status" value="1"/>
</dbReference>
<name>A0A0M0KH14_ALKHA</name>
<evidence type="ECO:0000313" key="4">
    <source>
        <dbReference type="EMBL" id="KOO38101.1"/>
    </source>
</evidence>
<accession>A0A0M0KH14</accession>
<dbReference type="InterPro" id="IPR058620">
    <property type="entry name" value="YtrI_C"/>
</dbReference>
<dbReference type="InterPro" id="IPR048198">
    <property type="entry name" value="YtrI"/>
</dbReference>
<evidence type="ECO:0000256" key="2">
    <source>
        <dbReference type="SAM" id="Phobius"/>
    </source>
</evidence>
<feature type="coiled-coil region" evidence="1">
    <location>
        <begin position="38"/>
        <end position="83"/>
    </location>
</feature>
<dbReference type="EMBL" id="LILD01000001">
    <property type="protein sequence ID" value="KOO38101.1"/>
    <property type="molecule type" value="Genomic_DNA"/>
</dbReference>
<evidence type="ECO:0000259" key="3">
    <source>
        <dbReference type="Pfam" id="PF26347"/>
    </source>
</evidence>
<reference evidence="4" key="1">
    <citation type="submission" date="2015-08" db="EMBL/GenBank/DDBJ databases">
        <title>Complete DNA Sequence of Pseudomonas syringae pv. actinidiae, the Causal Agent of Kiwifruit Canker Disease.</title>
        <authorList>
            <person name="Rikkerink E.H.A."/>
            <person name="Fineran P.C."/>
        </authorList>
    </citation>
    <scope>NUCLEOTIDE SEQUENCE</scope>
    <source>
        <strain evidence="4">DSM 13666</strain>
    </source>
</reference>
<dbReference type="AlphaFoldDB" id="A0A0M0KH14"/>
<gene>
    <name evidence="4" type="ORF">AMD02_03935</name>
</gene>
<proteinExistence type="predicted"/>
<dbReference type="PATRIC" id="fig|136160.3.peg.1046"/>
<accession>A0A4Y7X2X1</accession>
<feature type="domain" description="Sporulation membrane protein YtrI C-terminal" evidence="3">
    <location>
        <begin position="80"/>
        <end position="163"/>
    </location>
</feature>
<organism evidence="4">
    <name type="scientific">Halalkalibacterium halodurans</name>
    <name type="common">Bacillus halodurans</name>
    <dbReference type="NCBI Taxonomy" id="86665"/>
    <lineage>
        <taxon>Bacteria</taxon>
        <taxon>Bacillati</taxon>
        <taxon>Bacillota</taxon>
        <taxon>Bacilli</taxon>
        <taxon>Bacillales</taxon>
        <taxon>Bacillaceae</taxon>
        <taxon>Halalkalibacterium (ex Joshi et al. 2022)</taxon>
    </lineage>
</organism>
<dbReference type="NCBIfam" id="NF041479">
    <property type="entry name" value="spor_membprot_YtrI"/>
    <property type="match status" value="1"/>
</dbReference>
<keyword evidence="2" id="KW-0812">Transmembrane</keyword>
<dbReference type="OMA" id="QEDYIHY"/>
<dbReference type="GeneID" id="87598691"/>
<keyword evidence="2" id="KW-0472">Membrane</keyword>
<protein>
    <recommendedName>
        <fullName evidence="3">Sporulation membrane protein YtrI C-terminal domain-containing protein</fullName>
    </recommendedName>
</protein>